<evidence type="ECO:0000313" key="3">
    <source>
        <dbReference type="EMBL" id="KRK38161.1"/>
    </source>
</evidence>
<protein>
    <submittedName>
        <fullName evidence="3">PTS system, IIB component</fullName>
    </submittedName>
</protein>
<dbReference type="RefSeq" id="WP_054746458.1">
    <property type="nucleotide sequence ID" value="NZ_AZCV01000002.1"/>
</dbReference>
<dbReference type="AlphaFoldDB" id="A0A0R1H369"/>
<dbReference type="Pfam" id="PF02302">
    <property type="entry name" value="PTS_IIB"/>
    <property type="match status" value="1"/>
</dbReference>
<evidence type="ECO:0000259" key="2">
    <source>
        <dbReference type="Pfam" id="PF02302"/>
    </source>
</evidence>
<reference evidence="3 4" key="1">
    <citation type="journal article" date="2015" name="Genome Announc.">
        <title>Expanding the biotechnology potential of lactobacilli through comparative genomics of 213 strains and associated genera.</title>
        <authorList>
            <person name="Sun Z."/>
            <person name="Harris H.M."/>
            <person name="McCann A."/>
            <person name="Guo C."/>
            <person name="Argimon S."/>
            <person name="Zhang W."/>
            <person name="Yang X."/>
            <person name="Jeffery I.B."/>
            <person name="Cooney J.C."/>
            <person name="Kagawa T.F."/>
            <person name="Liu W."/>
            <person name="Song Y."/>
            <person name="Salvetti E."/>
            <person name="Wrobel A."/>
            <person name="Rasinkangas P."/>
            <person name="Parkhill J."/>
            <person name="Rea M.C."/>
            <person name="O'Sullivan O."/>
            <person name="Ritari J."/>
            <person name="Douillard F.P."/>
            <person name="Paul Ross R."/>
            <person name="Yang R."/>
            <person name="Briner A.E."/>
            <person name="Felis G.E."/>
            <person name="de Vos W.M."/>
            <person name="Barrangou R."/>
            <person name="Klaenhammer T.R."/>
            <person name="Caufield P.W."/>
            <person name="Cui Y."/>
            <person name="Zhang H."/>
            <person name="O'Toole P.W."/>
        </authorList>
    </citation>
    <scope>NUCLEOTIDE SEQUENCE [LARGE SCALE GENOMIC DNA]</scope>
    <source>
        <strain evidence="3 4">DSM 20534</strain>
    </source>
</reference>
<dbReference type="InterPro" id="IPR003501">
    <property type="entry name" value="PTS_EIIB_2/3"/>
</dbReference>
<dbReference type="EMBL" id="AZCV01000002">
    <property type="protein sequence ID" value="KRK38161.1"/>
    <property type="molecule type" value="Genomic_DNA"/>
</dbReference>
<keyword evidence="4" id="KW-1185">Reference proteome</keyword>
<sequence length="104" mass="11301">MAKTVKVLAACGAGVNSSHQIKDALEKEMKSRGHNVVVDAVMVKDVNKDMISKYDLFTPIAKTDLGFTPSIPVVDAGPILYRIPTMAKPVYDKVEAAVKEIEKN</sequence>
<evidence type="ECO:0000313" key="4">
    <source>
        <dbReference type="Proteomes" id="UP000050909"/>
    </source>
</evidence>
<proteinExistence type="predicted"/>
<organism evidence="3 4">
    <name type="scientific">Amylolactobacillus amylotrophicus DSM 20534</name>
    <dbReference type="NCBI Taxonomy" id="1423722"/>
    <lineage>
        <taxon>Bacteria</taxon>
        <taxon>Bacillati</taxon>
        <taxon>Bacillota</taxon>
        <taxon>Bacilli</taxon>
        <taxon>Lactobacillales</taxon>
        <taxon>Lactobacillaceae</taxon>
        <taxon>Amylolactobacillus</taxon>
    </lineage>
</organism>
<dbReference type="GO" id="GO:0008982">
    <property type="term" value="F:protein-N(PI)-phosphohistidine-sugar phosphotransferase activity"/>
    <property type="evidence" value="ECO:0007669"/>
    <property type="project" value="InterPro"/>
</dbReference>
<dbReference type="InterPro" id="IPR036095">
    <property type="entry name" value="PTS_EIIB-like_sf"/>
</dbReference>
<keyword evidence="1" id="KW-0808">Transferase</keyword>
<dbReference type="SUPFAM" id="SSF52794">
    <property type="entry name" value="PTS system IIB component-like"/>
    <property type="match status" value="1"/>
</dbReference>
<comment type="caution">
    <text evidence="3">The sequence shown here is derived from an EMBL/GenBank/DDBJ whole genome shotgun (WGS) entry which is preliminary data.</text>
</comment>
<dbReference type="GO" id="GO:0009401">
    <property type="term" value="P:phosphoenolpyruvate-dependent sugar phosphotransferase system"/>
    <property type="evidence" value="ECO:0007669"/>
    <property type="project" value="InterPro"/>
</dbReference>
<dbReference type="Proteomes" id="UP000050909">
    <property type="component" value="Unassembled WGS sequence"/>
</dbReference>
<dbReference type="PATRIC" id="fig|1423722.3.peg.954"/>
<gene>
    <name evidence="3" type="ORF">FC62_GL000938</name>
</gene>
<name>A0A0R1H369_9LACO</name>
<feature type="domain" description="Phosphotransferase system EIIB component type 2/3" evidence="2">
    <location>
        <begin position="6"/>
        <end position="64"/>
    </location>
</feature>
<evidence type="ECO:0000256" key="1">
    <source>
        <dbReference type="ARBA" id="ARBA00022679"/>
    </source>
</evidence>
<accession>A0A0R1H369</accession>
<dbReference type="Gene3D" id="3.40.50.2300">
    <property type="match status" value="1"/>
</dbReference>